<organism evidence="3 4">
    <name type="scientific">Chitinophaga sancti</name>
    <dbReference type="NCBI Taxonomy" id="1004"/>
    <lineage>
        <taxon>Bacteria</taxon>
        <taxon>Pseudomonadati</taxon>
        <taxon>Bacteroidota</taxon>
        <taxon>Chitinophagia</taxon>
        <taxon>Chitinophagales</taxon>
        <taxon>Chitinophagaceae</taxon>
        <taxon>Chitinophaga</taxon>
    </lineage>
</organism>
<dbReference type="Gene3D" id="3.90.550.10">
    <property type="entry name" value="Spore Coat Polysaccharide Biosynthesis Protein SpsA, Chain A"/>
    <property type="match status" value="1"/>
</dbReference>
<dbReference type="InterPro" id="IPR027791">
    <property type="entry name" value="Galactosyl_T_C"/>
</dbReference>
<dbReference type="OrthoDB" id="7295299at2"/>
<sequence>MIFMCAQPDSVYLRWQLEILLFNLKRLSVAREDIHILIGYDPSRGPNPLYTRPSPPLSDSACFYFYEDTRINKTYEPTIRPHIIKKHFLQHPDLNNQCIFYHDADIIFREMPDFSAMTNDDYWYVSDTLTYTSADAIKKAGKIVLEEMCFVLKIPVHLVEQNSIHSGGAQYLMKGLTYEYWDKIEYDSLKLYLHLKKNKDRYVQLFAEQTLKSKDDYDSVIEWCSDMWAVLWNAFDAGFKVKVSKELDFCWPKDELKKWHEVKIFHNAGLDKHEAWEYFFKGDYISTFPFNVSLDYVRKDKCTYMYVKEIENYKESKKIDLCDVTFLIPVRIDSGDRLLNVITTTSYLFKHFKTNIILTEADKEQRIDSKKLPPNVEYSFIYDTNRWFHRTRYNNYMVEKVKTPIIVLHDVDVIINPDQLLQAANAIRNGEAKISLPFDGCFKMCRSKTQVNLFRKQLDVKILETEESFIAREKACGGCVMIDKATFIECGKENESFYKWGPEDIERVRRLEIMGYKAKWIDAGHLYHLQHEVFENSEYTSDEEYAELMKIQLSIIGMTKQELKEHILLWK</sequence>
<proteinExistence type="predicted"/>
<dbReference type="GO" id="GO:0016740">
    <property type="term" value="F:transferase activity"/>
    <property type="evidence" value="ECO:0007669"/>
    <property type="project" value="UniProtKB-KW"/>
</dbReference>
<dbReference type="STRING" id="1004.SAMN05661012_05879"/>
<feature type="domain" description="Galactosyltransferase C-terminal" evidence="2">
    <location>
        <begin position="473"/>
        <end position="532"/>
    </location>
</feature>
<dbReference type="AlphaFoldDB" id="A0A1K1SPP4"/>
<keyword evidence="1 3" id="KW-0808">Transferase</keyword>
<dbReference type="Proteomes" id="UP000183788">
    <property type="component" value="Unassembled WGS sequence"/>
</dbReference>
<evidence type="ECO:0000313" key="4">
    <source>
        <dbReference type="Proteomes" id="UP000183788"/>
    </source>
</evidence>
<dbReference type="EMBL" id="FPIZ01000028">
    <property type="protein sequence ID" value="SFW86291.1"/>
    <property type="molecule type" value="Genomic_DNA"/>
</dbReference>
<dbReference type="Pfam" id="PF02709">
    <property type="entry name" value="Glyco_transf_7C"/>
    <property type="match status" value="1"/>
</dbReference>
<name>A0A1K1SPP4_9BACT</name>
<dbReference type="SUPFAM" id="SSF53448">
    <property type="entry name" value="Nucleotide-diphospho-sugar transferases"/>
    <property type="match status" value="1"/>
</dbReference>
<evidence type="ECO:0000313" key="3">
    <source>
        <dbReference type="EMBL" id="SFW86291.1"/>
    </source>
</evidence>
<evidence type="ECO:0000259" key="2">
    <source>
        <dbReference type="Pfam" id="PF02709"/>
    </source>
</evidence>
<reference evidence="3 4" key="1">
    <citation type="submission" date="2016-11" db="EMBL/GenBank/DDBJ databases">
        <authorList>
            <person name="Jaros S."/>
            <person name="Januszkiewicz K."/>
            <person name="Wedrychowicz H."/>
        </authorList>
    </citation>
    <scope>NUCLEOTIDE SEQUENCE [LARGE SCALE GENOMIC DNA]</scope>
    <source>
        <strain evidence="3 4">DSM 784</strain>
    </source>
</reference>
<protein>
    <submittedName>
        <fullName evidence="3">Glycosyltransferase like family 2</fullName>
    </submittedName>
</protein>
<dbReference type="InterPro" id="IPR029044">
    <property type="entry name" value="Nucleotide-diphossugar_trans"/>
</dbReference>
<evidence type="ECO:0000256" key="1">
    <source>
        <dbReference type="ARBA" id="ARBA00022679"/>
    </source>
</evidence>
<accession>A0A1K1SPP4</accession>
<gene>
    <name evidence="3" type="ORF">SAMN05661012_05879</name>
</gene>